<keyword evidence="2" id="KW-0489">Methyltransferase</keyword>
<keyword evidence="7" id="KW-0411">Iron-sulfur</keyword>
<dbReference type="AlphaFoldDB" id="A0A1F4T5V2"/>
<evidence type="ECO:0000259" key="8">
    <source>
        <dbReference type="PROSITE" id="PS51332"/>
    </source>
</evidence>
<dbReference type="InterPro" id="IPR051198">
    <property type="entry name" value="BchE-like"/>
</dbReference>
<dbReference type="InterPro" id="IPR034466">
    <property type="entry name" value="Methyltransferase_Class_B"/>
</dbReference>
<dbReference type="GO" id="GO:0046872">
    <property type="term" value="F:metal ion binding"/>
    <property type="evidence" value="ECO:0007669"/>
    <property type="project" value="UniProtKB-KW"/>
</dbReference>
<dbReference type="CDD" id="cd01335">
    <property type="entry name" value="Radical_SAM"/>
    <property type="match status" value="1"/>
</dbReference>
<evidence type="ECO:0000256" key="5">
    <source>
        <dbReference type="ARBA" id="ARBA00022723"/>
    </source>
</evidence>
<dbReference type="PANTHER" id="PTHR43409">
    <property type="entry name" value="ANAEROBIC MAGNESIUM-PROTOPORPHYRIN IX MONOMETHYL ESTER CYCLASE-RELATED"/>
    <property type="match status" value="1"/>
</dbReference>
<dbReference type="Pfam" id="PF02310">
    <property type="entry name" value="B12-binding"/>
    <property type="match status" value="1"/>
</dbReference>
<dbReference type="InterPro" id="IPR007197">
    <property type="entry name" value="rSAM"/>
</dbReference>
<evidence type="ECO:0000256" key="4">
    <source>
        <dbReference type="ARBA" id="ARBA00022691"/>
    </source>
</evidence>
<dbReference type="GO" id="GO:0031419">
    <property type="term" value="F:cobalamin binding"/>
    <property type="evidence" value="ECO:0007669"/>
    <property type="project" value="InterPro"/>
</dbReference>
<dbReference type="SFLD" id="SFLDS00029">
    <property type="entry name" value="Radical_SAM"/>
    <property type="match status" value="1"/>
</dbReference>
<comment type="caution">
    <text evidence="10">The sequence shown here is derived from an EMBL/GenBank/DDBJ whole genome shotgun (WGS) entry which is preliminary data.</text>
</comment>
<proteinExistence type="predicted"/>
<name>A0A1F4T5V2_UNCSA</name>
<sequence>MYHQVGKLLKFKKAFIPSITMPTLAALTPPDIEVEIIDEHVDEINFDSGADLVGITCHTFSASRAYEIADLFRQRGTKVLLGGIHPTVLPDEAKEHADAVIVGEAEDAWSEIIGDLRKNELKPFYRPTFPDLKRLVIPRIDLINLDKYQRIPLSKLPTIPLETSRGCPFSCDFCLVTSFYGCHQRTKPIENVIAEIKAIGAKYYFFCDVNIGADQQRAKALFTALIPLKIKWAGQFNVFAARHPEMLRLARRSGCYAAYLGIESINEASLRSVNKRINKVSEYEEQLKIFHDSGIPIHGSFVFGLDEDDEATIDQTVEFVDRNQIDKVTYYFLFPIPGTAQYNRIKAEGRMVHDKYWLDKTHPLLDVHYQPKKISRERLLEKFWEANDKTFSWGSIVRRLFIPPQPQALTSFVSNIYYRKMNQKRELTFS</sequence>
<gene>
    <name evidence="10" type="ORF">A3K49_02860</name>
</gene>
<evidence type="ECO:0000256" key="3">
    <source>
        <dbReference type="ARBA" id="ARBA00022679"/>
    </source>
</evidence>
<feature type="domain" description="B12-binding" evidence="8">
    <location>
        <begin position="1"/>
        <end position="123"/>
    </location>
</feature>
<evidence type="ECO:0000259" key="9">
    <source>
        <dbReference type="PROSITE" id="PS51918"/>
    </source>
</evidence>
<feature type="domain" description="Radical SAM core" evidence="9">
    <location>
        <begin position="153"/>
        <end position="378"/>
    </location>
</feature>
<dbReference type="GO" id="GO:0051539">
    <property type="term" value="F:4 iron, 4 sulfur cluster binding"/>
    <property type="evidence" value="ECO:0007669"/>
    <property type="project" value="UniProtKB-KW"/>
</dbReference>
<dbReference type="Proteomes" id="UP000178602">
    <property type="component" value="Unassembled WGS sequence"/>
</dbReference>
<dbReference type="PROSITE" id="PS51918">
    <property type="entry name" value="RADICAL_SAM"/>
    <property type="match status" value="1"/>
</dbReference>
<dbReference type="SFLD" id="SFLDG01123">
    <property type="entry name" value="methyltransferase_(Class_B)"/>
    <property type="match status" value="1"/>
</dbReference>
<keyword evidence="6" id="KW-0408">Iron</keyword>
<comment type="cofactor">
    <cofactor evidence="1">
        <name>[4Fe-4S] cluster</name>
        <dbReference type="ChEBI" id="CHEBI:49883"/>
    </cofactor>
</comment>
<evidence type="ECO:0000256" key="2">
    <source>
        <dbReference type="ARBA" id="ARBA00022603"/>
    </source>
</evidence>
<dbReference type="PROSITE" id="PS51332">
    <property type="entry name" value="B12_BINDING"/>
    <property type="match status" value="1"/>
</dbReference>
<dbReference type="InterPro" id="IPR006638">
    <property type="entry name" value="Elp3/MiaA/NifB-like_rSAM"/>
</dbReference>
<evidence type="ECO:0000256" key="7">
    <source>
        <dbReference type="ARBA" id="ARBA00023014"/>
    </source>
</evidence>
<dbReference type="GO" id="GO:0005829">
    <property type="term" value="C:cytosol"/>
    <property type="evidence" value="ECO:0007669"/>
    <property type="project" value="TreeGrafter"/>
</dbReference>
<dbReference type="SUPFAM" id="SSF102114">
    <property type="entry name" value="Radical SAM enzymes"/>
    <property type="match status" value="1"/>
</dbReference>
<dbReference type="InterPro" id="IPR058240">
    <property type="entry name" value="rSAM_sf"/>
</dbReference>
<dbReference type="Pfam" id="PF04055">
    <property type="entry name" value="Radical_SAM"/>
    <property type="match status" value="1"/>
</dbReference>
<dbReference type="EMBL" id="MEUG01000001">
    <property type="protein sequence ID" value="OGC27927.1"/>
    <property type="molecule type" value="Genomic_DNA"/>
</dbReference>
<evidence type="ECO:0000256" key="6">
    <source>
        <dbReference type="ARBA" id="ARBA00023004"/>
    </source>
</evidence>
<evidence type="ECO:0000313" key="11">
    <source>
        <dbReference type="Proteomes" id="UP000178602"/>
    </source>
</evidence>
<keyword evidence="5" id="KW-0479">Metal-binding</keyword>
<dbReference type="Gene3D" id="3.40.50.280">
    <property type="entry name" value="Cobalamin-binding domain"/>
    <property type="match status" value="1"/>
</dbReference>
<organism evidence="10 11">
    <name type="scientific">candidate division WOR-1 bacterium RIFOXYC12_FULL_54_18</name>
    <dbReference type="NCBI Taxonomy" id="1802584"/>
    <lineage>
        <taxon>Bacteria</taxon>
        <taxon>Bacillati</taxon>
        <taxon>Saganbacteria</taxon>
    </lineage>
</organism>
<keyword evidence="4" id="KW-0949">S-adenosyl-L-methionine</keyword>
<keyword evidence="3" id="KW-0808">Transferase</keyword>
<evidence type="ECO:0000256" key="1">
    <source>
        <dbReference type="ARBA" id="ARBA00001966"/>
    </source>
</evidence>
<reference evidence="10 11" key="1">
    <citation type="journal article" date="2016" name="Nat. Commun.">
        <title>Thousands of microbial genomes shed light on interconnected biogeochemical processes in an aquifer system.</title>
        <authorList>
            <person name="Anantharaman K."/>
            <person name="Brown C.T."/>
            <person name="Hug L.A."/>
            <person name="Sharon I."/>
            <person name="Castelle C.J."/>
            <person name="Probst A.J."/>
            <person name="Thomas B.C."/>
            <person name="Singh A."/>
            <person name="Wilkins M.J."/>
            <person name="Karaoz U."/>
            <person name="Brodie E.L."/>
            <person name="Williams K.H."/>
            <person name="Hubbard S.S."/>
            <person name="Banfield J.F."/>
        </authorList>
    </citation>
    <scope>NUCLEOTIDE SEQUENCE [LARGE SCALE GENOMIC DNA]</scope>
</reference>
<protein>
    <submittedName>
        <fullName evidence="10">Uncharacterized protein</fullName>
    </submittedName>
</protein>
<dbReference type="GO" id="GO:0003824">
    <property type="term" value="F:catalytic activity"/>
    <property type="evidence" value="ECO:0007669"/>
    <property type="project" value="InterPro"/>
</dbReference>
<accession>A0A1F4T5V2</accession>
<evidence type="ECO:0000313" key="10">
    <source>
        <dbReference type="EMBL" id="OGC27927.1"/>
    </source>
</evidence>
<dbReference type="InterPro" id="IPR006158">
    <property type="entry name" value="Cobalamin-bd"/>
</dbReference>
<dbReference type="CDD" id="cd02068">
    <property type="entry name" value="radical_SAM_B12_BD"/>
    <property type="match status" value="1"/>
</dbReference>
<dbReference type="SFLD" id="SFLDG01082">
    <property type="entry name" value="B12-binding_domain_containing"/>
    <property type="match status" value="1"/>
</dbReference>
<dbReference type="SMART" id="SM00729">
    <property type="entry name" value="Elp3"/>
    <property type="match status" value="1"/>
</dbReference>
<dbReference type="InterPro" id="IPR023404">
    <property type="entry name" value="rSAM_horseshoe"/>
</dbReference>
<dbReference type="PANTHER" id="PTHR43409:SF7">
    <property type="entry name" value="BLL1977 PROTEIN"/>
    <property type="match status" value="1"/>
</dbReference>
<dbReference type="Gene3D" id="3.80.30.20">
    <property type="entry name" value="tm_1862 like domain"/>
    <property type="match status" value="1"/>
</dbReference>